<dbReference type="Proteomes" id="UP000247416">
    <property type="component" value="Unassembled WGS sequence"/>
</dbReference>
<keyword evidence="2" id="KW-1185">Reference proteome</keyword>
<dbReference type="AlphaFoldDB" id="A0A318TSR9"/>
<gene>
    <name evidence="1" type="ORF">BJ095_105183</name>
</gene>
<dbReference type="RefSeq" id="WP_107933468.1">
    <property type="nucleotide sequence ID" value="NZ_CP085009.1"/>
</dbReference>
<organism evidence="1 2">
    <name type="scientific">Ureibacillus chungkukjangi</name>
    <dbReference type="NCBI Taxonomy" id="1202712"/>
    <lineage>
        <taxon>Bacteria</taxon>
        <taxon>Bacillati</taxon>
        <taxon>Bacillota</taxon>
        <taxon>Bacilli</taxon>
        <taxon>Bacillales</taxon>
        <taxon>Caryophanaceae</taxon>
        <taxon>Ureibacillus</taxon>
    </lineage>
</organism>
<protein>
    <submittedName>
        <fullName evidence="1">Uncharacterized protein</fullName>
    </submittedName>
</protein>
<name>A0A318TSR9_9BACL</name>
<comment type="caution">
    <text evidence="1">The sequence shown here is derived from an EMBL/GenBank/DDBJ whole genome shotgun (WGS) entry which is preliminary data.</text>
</comment>
<evidence type="ECO:0000313" key="2">
    <source>
        <dbReference type="Proteomes" id="UP000247416"/>
    </source>
</evidence>
<sequence>MEIQSLQQSLESELTKNSKASILQADTWCVPVHTLNVTYKPVVRTKMDILMKMLFLSLKDTQFESAEQISEILLVEQLFVEDLLSKMQKTGLIAKVESFYQLTEKGQKQFANGVFEEEQDETATELLYSPTHNSFLNGDLEEVLEFEDFPEQIFRYQIQQNEPTLEDKLVIQELQAINEDNDDTEENKLFITSIDSVEDVQVNDVPCIEFLLYEVEKDLFTSRVWNTLLDKWDEQLEQLIGENEKSTWRDKLAQK</sequence>
<dbReference type="EMBL" id="QJTJ01000005">
    <property type="protein sequence ID" value="PYF07393.1"/>
    <property type="molecule type" value="Genomic_DNA"/>
</dbReference>
<proteinExistence type="predicted"/>
<evidence type="ECO:0000313" key="1">
    <source>
        <dbReference type="EMBL" id="PYF07393.1"/>
    </source>
</evidence>
<accession>A0A318TSR9</accession>
<reference evidence="1 2" key="1">
    <citation type="submission" date="2018-06" db="EMBL/GenBank/DDBJ databases">
        <title>Genomic Encyclopedia of Archaeal and Bacterial Type Strains, Phase II (KMG-II): from individual species to whole genera.</title>
        <authorList>
            <person name="Goeker M."/>
        </authorList>
    </citation>
    <scope>NUCLEOTIDE SEQUENCE [LARGE SCALE GENOMIC DNA]</scope>
    <source>
        <strain evidence="1 2">KACC 16626</strain>
    </source>
</reference>
<dbReference type="OrthoDB" id="2730772at2"/>